<dbReference type="Proteomes" id="UP001597296">
    <property type="component" value="Unassembled WGS sequence"/>
</dbReference>
<dbReference type="InterPro" id="IPR037185">
    <property type="entry name" value="EmrE-like"/>
</dbReference>
<dbReference type="SUPFAM" id="SSF103481">
    <property type="entry name" value="Multidrug resistance efflux transporter EmrE"/>
    <property type="match status" value="2"/>
</dbReference>
<evidence type="ECO:0000256" key="6">
    <source>
        <dbReference type="SAM" id="Phobius"/>
    </source>
</evidence>
<evidence type="ECO:0000313" key="8">
    <source>
        <dbReference type="EMBL" id="MFD2233663.1"/>
    </source>
</evidence>
<dbReference type="PANTHER" id="PTHR32322">
    <property type="entry name" value="INNER MEMBRANE TRANSPORTER"/>
    <property type="match status" value="1"/>
</dbReference>
<dbReference type="PANTHER" id="PTHR32322:SF2">
    <property type="entry name" value="EAMA DOMAIN-CONTAINING PROTEIN"/>
    <property type="match status" value="1"/>
</dbReference>
<dbReference type="Pfam" id="PF00892">
    <property type="entry name" value="EamA"/>
    <property type="match status" value="2"/>
</dbReference>
<dbReference type="RefSeq" id="WP_377315506.1">
    <property type="nucleotide sequence ID" value="NZ_JBHUIY010000011.1"/>
</dbReference>
<organism evidence="8 9">
    <name type="scientific">Phaeospirillum tilakii</name>
    <dbReference type="NCBI Taxonomy" id="741673"/>
    <lineage>
        <taxon>Bacteria</taxon>
        <taxon>Pseudomonadati</taxon>
        <taxon>Pseudomonadota</taxon>
        <taxon>Alphaproteobacteria</taxon>
        <taxon>Rhodospirillales</taxon>
        <taxon>Rhodospirillaceae</taxon>
        <taxon>Phaeospirillum</taxon>
    </lineage>
</organism>
<keyword evidence="9" id="KW-1185">Reference proteome</keyword>
<feature type="transmembrane region" description="Helical" evidence="6">
    <location>
        <begin position="38"/>
        <end position="58"/>
    </location>
</feature>
<comment type="similarity">
    <text evidence="2">Belongs to the EamA transporter family.</text>
</comment>
<reference evidence="9" key="1">
    <citation type="journal article" date="2019" name="Int. J. Syst. Evol. Microbiol.">
        <title>The Global Catalogue of Microorganisms (GCM) 10K type strain sequencing project: providing services to taxonomists for standard genome sequencing and annotation.</title>
        <authorList>
            <consortium name="The Broad Institute Genomics Platform"/>
            <consortium name="The Broad Institute Genome Sequencing Center for Infectious Disease"/>
            <person name="Wu L."/>
            <person name="Ma J."/>
        </authorList>
    </citation>
    <scope>NUCLEOTIDE SEQUENCE [LARGE SCALE GENOMIC DNA]</scope>
    <source>
        <strain evidence="9">KCTC 15012</strain>
    </source>
</reference>
<feature type="domain" description="EamA" evidence="7">
    <location>
        <begin position="10"/>
        <end position="143"/>
    </location>
</feature>
<feature type="transmembrane region" description="Helical" evidence="6">
    <location>
        <begin position="278"/>
        <end position="296"/>
    </location>
</feature>
<comment type="caution">
    <text evidence="8">The sequence shown here is derived from an EMBL/GenBank/DDBJ whole genome shotgun (WGS) entry which is preliminary data.</text>
</comment>
<comment type="subcellular location">
    <subcellularLocation>
        <location evidence="1">Membrane</location>
        <topology evidence="1">Multi-pass membrane protein</topology>
    </subcellularLocation>
</comment>
<proteinExistence type="inferred from homology"/>
<sequence length="305" mass="32963">MPPATPRIMALAALLLPPLLWAGNFIVGRAVRGEIDPMMLSFGRWVIALLCLLPFALGPMRRDWPRYWALRWRVLGVATVGVAAFNSLVYLGLRTTTATNGLLLNTLIPLLIVLLGALLYRQKLQAGQRIGLALSLAGALTLVLQGHWTEWGSLTLVPGDAIVLTAMLCWALYTLWLRQLPADLDRIGLMGVQIVVALVELLPFLLAEQIGGGATHWNTTTLAALFYVGLFPSVLAYLLYAHAVQRFGPALAGLSIHLMPVYGVLLSMLLLGERPQPYHAAGIAAIAAGLLCSHRWRRGTQGGGG</sequence>
<evidence type="ECO:0000313" key="9">
    <source>
        <dbReference type="Proteomes" id="UP001597296"/>
    </source>
</evidence>
<gene>
    <name evidence="8" type="ORF">ACFSNB_07595</name>
</gene>
<evidence type="ECO:0000256" key="3">
    <source>
        <dbReference type="ARBA" id="ARBA00022692"/>
    </source>
</evidence>
<keyword evidence="3 6" id="KW-0812">Transmembrane</keyword>
<evidence type="ECO:0000256" key="4">
    <source>
        <dbReference type="ARBA" id="ARBA00022989"/>
    </source>
</evidence>
<protein>
    <submittedName>
        <fullName evidence="8">DMT family transporter</fullName>
    </submittedName>
</protein>
<keyword evidence="4 6" id="KW-1133">Transmembrane helix</keyword>
<keyword evidence="5 6" id="KW-0472">Membrane</keyword>
<evidence type="ECO:0000256" key="2">
    <source>
        <dbReference type="ARBA" id="ARBA00007362"/>
    </source>
</evidence>
<dbReference type="InterPro" id="IPR000620">
    <property type="entry name" value="EamA_dom"/>
</dbReference>
<accession>A0ABW5CCA1</accession>
<evidence type="ECO:0000256" key="1">
    <source>
        <dbReference type="ARBA" id="ARBA00004141"/>
    </source>
</evidence>
<feature type="transmembrane region" description="Helical" evidence="6">
    <location>
        <begin position="70"/>
        <end position="90"/>
    </location>
</feature>
<dbReference type="InterPro" id="IPR050638">
    <property type="entry name" value="AA-Vitamin_Transporters"/>
</dbReference>
<feature type="transmembrane region" description="Helical" evidence="6">
    <location>
        <begin position="219"/>
        <end position="239"/>
    </location>
</feature>
<feature type="domain" description="EamA" evidence="7">
    <location>
        <begin position="159"/>
        <end position="292"/>
    </location>
</feature>
<feature type="transmembrane region" description="Helical" evidence="6">
    <location>
        <begin position="154"/>
        <end position="175"/>
    </location>
</feature>
<feature type="transmembrane region" description="Helical" evidence="6">
    <location>
        <begin position="102"/>
        <end position="120"/>
    </location>
</feature>
<dbReference type="EMBL" id="JBHUIY010000011">
    <property type="protein sequence ID" value="MFD2233663.1"/>
    <property type="molecule type" value="Genomic_DNA"/>
</dbReference>
<feature type="transmembrane region" description="Helical" evidence="6">
    <location>
        <begin position="251"/>
        <end position="272"/>
    </location>
</feature>
<name>A0ABW5CCA1_9PROT</name>
<evidence type="ECO:0000259" key="7">
    <source>
        <dbReference type="Pfam" id="PF00892"/>
    </source>
</evidence>
<feature type="transmembrane region" description="Helical" evidence="6">
    <location>
        <begin position="187"/>
        <end position="207"/>
    </location>
</feature>
<evidence type="ECO:0000256" key="5">
    <source>
        <dbReference type="ARBA" id="ARBA00023136"/>
    </source>
</evidence>